<evidence type="ECO:0000256" key="6">
    <source>
        <dbReference type="ARBA" id="ARBA00038999"/>
    </source>
</evidence>
<dbReference type="EC" id="2.7.12.2" evidence="6"/>
<protein>
    <recommendedName>
        <fullName evidence="6">mitogen-activated protein kinase kinase</fullName>
        <ecNumber evidence="6">2.7.12.2</ecNumber>
    </recommendedName>
</protein>
<dbReference type="InterPro" id="IPR000719">
    <property type="entry name" value="Prot_kinase_dom"/>
</dbReference>
<dbReference type="SUPFAM" id="SSF56112">
    <property type="entry name" value="Protein kinase-like (PK-like)"/>
    <property type="match status" value="1"/>
</dbReference>
<evidence type="ECO:0000256" key="3">
    <source>
        <dbReference type="ARBA" id="ARBA00022777"/>
    </source>
</evidence>
<dbReference type="GO" id="GO:0005524">
    <property type="term" value="F:ATP binding"/>
    <property type="evidence" value="ECO:0007669"/>
    <property type="project" value="UniProtKB-UniRule"/>
</dbReference>
<dbReference type="SMART" id="SM00220">
    <property type="entry name" value="S_TKc"/>
    <property type="match status" value="1"/>
</dbReference>
<comment type="catalytic activity">
    <reaction evidence="7">
        <text>L-seryl-[protein] + ATP = O-phospho-L-seryl-[protein] + ADP + H(+)</text>
        <dbReference type="Rhea" id="RHEA:17989"/>
        <dbReference type="Rhea" id="RHEA-COMP:9863"/>
        <dbReference type="Rhea" id="RHEA-COMP:11604"/>
        <dbReference type="ChEBI" id="CHEBI:15378"/>
        <dbReference type="ChEBI" id="CHEBI:29999"/>
        <dbReference type="ChEBI" id="CHEBI:30616"/>
        <dbReference type="ChEBI" id="CHEBI:83421"/>
        <dbReference type="ChEBI" id="CHEBI:456216"/>
        <dbReference type="EC" id="2.7.12.2"/>
    </reaction>
</comment>
<dbReference type="GO" id="GO:0004674">
    <property type="term" value="F:protein serine/threonine kinase activity"/>
    <property type="evidence" value="ECO:0007669"/>
    <property type="project" value="UniProtKB-KW"/>
</dbReference>
<evidence type="ECO:0000259" key="12">
    <source>
        <dbReference type="PROSITE" id="PS50011"/>
    </source>
</evidence>
<evidence type="ECO:0000256" key="10">
    <source>
        <dbReference type="PROSITE-ProRule" id="PRU10141"/>
    </source>
</evidence>
<dbReference type="RefSeq" id="XP_053578581.1">
    <property type="nucleotide sequence ID" value="XM_053735015.1"/>
</dbReference>
<proteinExistence type="inferred from homology"/>
<dbReference type="EMBL" id="WUAV01000006">
    <property type="protein sequence ID" value="KAF1746263.1"/>
    <property type="molecule type" value="Genomic_DNA"/>
</dbReference>
<evidence type="ECO:0000313" key="14">
    <source>
        <dbReference type="Proteomes" id="UP000483820"/>
    </source>
</evidence>
<evidence type="ECO:0000256" key="7">
    <source>
        <dbReference type="ARBA" id="ARBA00049014"/>
    </source>
</evidence>
<dbReference type="GeneID" id="9823070"/>
<evidence type="ECO:0000256" key="5">
    <source>
        <dbReference type="ARBA" id="ARBA00038035"/>
    </source>
</evidence>
<evidence type="ECO:0000256" key="9">
    <source>
        <dbReference type="ARBA" id="ARBA00051693"/>
    </source>
</evidence>
<evidence type="ECO:0000256" key="8">
    <source>
        <dbReference type="ARBA" id="ARBA00049299"/>
    </source>
</evidence>
<evidence type="ECO:0000256" key="1">
    <source>
        <dbReference type="ARBA" id="ARBA00022679"/>
    </source>
</evidence>
<dbReference type="PROSITE" id="PS50011">
    <property type="entry name" value="PROTEIN_KINASE_DOM"/>
    <property type="match status" value="1"/>
</dbReference>
<evidence type="ECO:0000256" key="11">
    <source>
        <dbReference type="RuleBase" id="RU000304"/>
    </source>
</evidence>
<comment type="similarity">
    <text evidence="5">Belongs to the protein kinase superfamily. STE Ser/Thr protein kinase family. MAP kinase kinase subfamily.</text>
</comment>
<comment type="catalytic activity">
    <reaction evidence="9">
        <text>L-tyrosyl-[protein] + ATP = O-phospho-L-tyrosyl-[protein] + ADP + H(+)</text>
        <dbReference type="Rhea" id="RHEA:10596"/>
        <dbReference type="Rhea" id="RHEA-COMP:10136"/>
        <dbReference type="Rhea" id="RHEA-COMP:20101"/>
        <dbReference type="ChEBI" id="CHEBI:15378"/>
        <dbReference type="ChEBI" id="CHEBI:30616"/>
        <dbReference type="ChEBI" id="CHEBI:46858"/>
        <dbReference type="ChEBI" id="CHEBI:61978"/>
        <dbReference type="ChEBI" id="CHEBI:456216"/>
        <dbReference type="EC" id="2.7.12.2"/>
    </reaction>
</comment>
<accession>A0A6A5FUP5</accession>
<dbReference type="PROSITE" id="PS00108">
    <property type="entry name" value="PROTEIN_KINASE_ST"/>
    <property type="match status" value="1"/>
</dbReference>
<feature type="binding site" evidence="10">
    <location>
        <position position="99"/>
    </location>
    <ligand>
        <name>ATP</name>
        <dbReference type="ChEBI" id="CHEBI:30616"/>
    </ligand>
</feature>
<keyword evidence="2 10" id="KW-0547">Nucleotide-binding</keyword>
<dbReference type="GO" id="GO:0004708">
    <property type="term" value="F:MAP kinase kinase activity"/>
    <property type="evidence" value="ECO:0007669"/>
    <property type="project" value="UniProtKB-EC"/>
</dbReference>
<dbReference type="Pfam" id="PF00069">
    <property type="entry name" value="Pkinase"/>
    <property type="match status" value="1"/>
</dbReference>
<dbReference type="InterPro" id="IPR008271">
    <property type="entry name" value="Ser/Thr_kinase_AS"/>
</dbReference>
<gene>
    <name evidence="13" type="ORF">GCK72_022716</name>
</gene>
<comment type="catalytic activity">
    <reaction evidence="8">
        <text>L-threonyl-[protein] + ATP = O-phospho-L-threonyl-[protein] + ADP + H(+)</text>
        <dbReference type="Rhea" id="RHEA:46608"/>
        <dbReference type="Rhea" id="RHEA-COMP:11060"/>
        <dbReference type="Rhea" id="RHEA-COMP:11605"/>
        <dbReference type="ChEBI" id="CHEBI:15378"/>
        <dbReference type="ChEBI" id="CHEBI:30013"/>
        <dbReference type="ChEBI" id="CHEBI:30616"/>
        <dbReference type="ChEBI" id="CHEBI:61977"/>
        <dbReference type="ChEBI" id="CHEBI:456216"/>
        <dbReference type="EC" id="2.7.12.2"/>
    </reaction>
</comment>
<dbReference type="AlphaFoldDB" id="A0A6A5FUP5"/>
<sequence length="294" mass="34291">MDKSPIIAIVSDVSHDDLYSHMRKWSRHFRYFRDLEEQKEEKKRMYCLEHLKDPDNPETRLHSQFSEQNLVIKEEIGKGAFGCVFIAQHISSYTKVAVKRMKNPKKEFQKYSLIMETRVHMISNHKNIVPLFEYYQTDKFFHIVMPYYANGSLSAYMDKKGALNRIESARIAFEILNALVFLHIKKVVHRDLKPQNLLIGNNGEIRLTDFGLAEFQKRIEGKCGTLNYMAPEVIKCQQQSYSVDVWSFGCIVFEILIGQYAFDDWLSGEENLFCLLQMHVKIPTSAATLISECL</sequence>
<dbReference type="KEGG" id="crq:GCK72_022716"/>
<feature type="domain" description="Protein kinase" evidence="12">
    <location>
        <begin position="70"/>
        <end position="294"/>
    </location>
</feature>
<name>A0A6A5FUP5_CAERE</name>
<evidence type="ECO:0000256" key="4">
    <source>
        <dbReference type="ARBA" id="ARBA00022840"/>
    </source>
</evidence>
<dbReference type="Gene3D" id="1.10.510.10">
    <property type="entry name" value="Transferase(Phosphotransferase) domain 1"/>
    <property type="match status" value="1"/>
</dbReference>
<evidence type="ECO:0000313" key="13">
    <source>
        <dbReference type="EMBL" id="KAF1746263.1"/>
    </source>
</evidence>
<dbReference type="CTD" id="9823070"/>
<dbReference type="PANTHER" id="PTHR48013">
    <property type="entry name" value="DUAL SPECIFICITY MITOGEN-ACTIVATED PROTEIN KINASE KINASE 5-RELATED"/>
    <property type="match status" value="1"/>
</dbReference>
<keyword evidence="11" id="KW-0723">Serine/threonine-protein kinase</keyword>
<keyword evidence="1" id="KW-0808">Transferase</keyword>
<reference evidence="13 14" key="1">
    <citation type="submission" date="2019-12" db="EMBL/GenBank/DDBJ databases">
        <title>Chromosome-level assembly of the Caenorhabditis remanei genome.</title>
        <authorList>
            <person name="Teterina A.A."/>
            <person name="Willis J.H."/>
            <person name="Phillips P.C."/>
        </authorList>
    </citation>
    <scope>NUCLEOTIDE SEQUENCE [LARGE SCALE GENOMIC DNA]</scope>
    <source>
        <strain evidence="13 14">PX506</strain>
        <tissue evidence="13">Whole organism</tissue>
    </source>
</reference>
<comment type="caution">
    <text evidence="13">The sequence shown here is derived from an EMBL/GenBank/DDBJ whole genome shotgun (WGS) entry which is preliminary data.</text>
</comment>
<dbReference type="PANTHER" id="PTHR48013:SF9">
    <property type="entry name" value="DUAL SPECIFICITY MITOGEN-ACTIVATED PROTEIN KINASE KINASE 5"/>
    <property type="match status" value="1"/>
</dbReference>
<dbReference type="Proteomes" id="UP000483820">
    <property type="component" value="Chromosome X"/>
</dbReference>
<evidence type="ECO:0000256" key="2">
    <source>
        <dbReference type="ARBA" id="ARBA00022741"/>
    </source>
</evidence>
<keyword evidence="3" id="KW-0418">Kinase</keyword>
<dbReference type="InterPro" id="IPR011009">
    <property type="entry name" value="Kinase-like_dom_sf"/>
</dbReference>
<dbReference type="InterPro" id="IPR017441">
    <property type="entry name" value="Protein_kinase_ATP_BS"/>
</dbReference>
<dbReference type="PROSITE" id="PS00107">
    <property type="entry name" value="PROTEIN_KINASE_ATP"/>
    <property type="match status" value="1"/>
</dbReference>
<organism evidence="13 14">
    <name type="scientific">Caenorhabditis remanei</name>
    <name type="common">Caenorhabditis vulgaris</name>
    <dbReference type="NCBI Taxonomy" id="31234"/>
    <lineage>
        <taxon>Eukaryota</taxon>
        <taxon>Metazoa</taxon>
        <taxon>Ecdysozoa</taxon>
        <taxon>Nematoda</taxon>
        <taxon>Chromadorea</taxon>
        <taxon>Rhabditida</taxon>
        <taxon>Rhabditina</taxon>
        <taxon>Rhabditomorpha</taxon>
        <taxon>Rhabditoidea</taxon>
        <taxon>Rhabditidae</taxon>
        <taxon>Peloderinae</taxon>
        <taxon>Caenorhabditis</taxon>
    </lineage>
</organism>
<keyword evidence="4 10" id="KW-0067">ATP-binding</keyword>